<sequence length="178" mass="19757">MPSNPLTTNEEAQRASEELKSRGLIQKEMPAKDVVREFVQESERQQEQAKTAQFETALHETPSASYGSLPQSAGGAVPSQPISAPKSEFLLAVENTLAAGVGDMYARMEPSLREVFKQKGEDVARKIEMAIASGKARFKQILAWIKEWLRMIPGVNKFFLEQEAKIKADKIFAMTTIA</sequence>
<evidence type="ECO:0000313" key="3">
    <source>
        <dbReference type="Proteomes" id="UP000178315"/>
    </source>
</evidence>
<feature type="region of interest" description="Disordered" evidence="1">
    <location>
        <begin position="61"/>
        <end position="80"/>
    </location>
</feature>
<accession>A0A1G2A961</accession>
<reference evidence="2 3" key="1">
    <citation type="journal article" date="2016" name="Nat. Commun.">
        <title>Thousands of microbial genomes shed light on interconnected biogeochemical processes in an aquifer system.</title>
        <authorList>
            <person name="Anantharaman K."/>
            <person name="Brown C.T."/>
            <person name="Hug L.A."/>
            <person name="Sharon I."/>
            <person name="Castelle C.J."/>
            <person name="Probst A.J."/>
            <person name="Thomas B.C."/>
            <person name="Singh A."/>
            <person name="Wilkins M.J."/>
            <person name="Karaoz U."/>
            <person name="Brodie E.L."/>
            <person name="Williams K.H."/>
            <person name="Hubbard S.S."/>
            <person name="Banfield J.F."/>
        </authorList>
    </citation>
    <scope>NUCLEOTIDE SEQUENCE [LARGE SCALE GENOMIC DNA]</scope>
</reference>
<evidence type="ECO:0000256" key="1">
    <source>
        <dbReference type="SAM" id="MobiDB-lite"/>
    </source>
</evidence>
<proteinExistence type="predicted"/>
<gene>
    <name evidence="2" type="ORF">A3H61_01105</name>
</gene>
<feature type="region of interest" description="Disordered" evidence="1">
    <location>
        <begin position="1"/>
        <end position="27"/>
    </location>
</feature>
<dbReference type="EMBL" id="MHJU01000028">
    <property type="protein sequence ID" value="OGY72590.1"/>
    <property type="molecule type" value="Genomic_DNA"/>
</dbReference>
<evidence type="ECO:0000313" key="2">
    <source>
        <dbReference type="EMBL" id="OGY72590.1"/>
    </source>
</evidence>
<protein>
    <submittedName>
        <fullName evidence="2">Uncharacterized protein</fullName>
    </submittedName>
</protein>
<dbReference type="Proteomes" id="UP000178315">
    <property type="component" value="Unassembled WGS sequence"/>
</dbReference>
<dbReference type="AlphaFoldDB" id="A0A1G2A961"/>
<feature type="compositionally biased region" description="Polar residues" evidence="1">
    <location>
        <begin position="1"/>
        <end position="10"/>
    </location>
</feature>
<feature type="compositionally biased region" description="Basic and acidic residues" evidence="1">
    <location>
        <begin position="11"/>
        <end position="21"/>
    </location>
</feature>
<name>A0A1G2A961_9BACT</name>
<comment type="caution">
    <text evidence="2">The sequence shown here is derived from an EMBL/GenBank/DDBJ whole genome shotgun (WGS) entry which is preliminary data.</text>
</comment>
<organism evidence="2 3">
    <name type="scientific">Candidatus Jacksonbacteria bacterium RIFCSPLOWO2_02_FULL_44_20</name>
    <dbReference type="NCBI Taxonomy" id="1798460"/>
    <lineage>
        <taxon>Bacteria</taxon>
        <taxon>Candidatus Jacksoniibacteriota</taxon>
    </lineage>
</organism>
<feature type="compositionally biased region" description="Polar residues" evidence="1">
    <location>
        <begin position="62"/>
        <end position="71"/>
    </location>
</feature>